<organism evidence="11 12">
    <name type="scientific">Velocimicrobium porci</name>
    <dbReference type="NCBI Taxonomy" id="2606634"/>
    <lineage>
        <taxon>Bacteria</taxon>
        <taxon>Bacillati</taxon>
        <taxon>Bacillota</taxon>
        <taxon>Clostridia</taxon>
        <taxon>Lachnospirales</taxon>
        <taxon>Lachnospiraceae</taxon>
        <taxon>Velocimicrobium</taxon>
    </lineage>
</organism>
<dbReference type="GO" id="GO:0017150">
    <property type="term" value="F:tRNA dihydrouridine synthase activity"/>
    <property type="evidence" value="ECO:0007669"/>
    <property type="project" value="InterPro"/>
</dbReference>
<evidence type="ECO:0000256" key="6">
    <source>
        <dbReference type="ARBA" id="ARBA00023002"/>
    </source>
</evidence>
<comment type="similarity">
    <text evidence="7">Belongs to the dus family.</text>
</comment>
<dbReference type="InterPro" id="IPR013785">
    <property type="entry name" value="Aldolase_TIM"/>
</dbReference>
<feature type="binding site" evidence="9">
    <location>
        <begin position="218"/>
        <end position="219"/>
    </location>
    <ligand>
        <name>FMN</name>
        <dbReference type="ChEBI" id="CHEBI:58210"/>
    </ligand>
</feature>
<keyword evidence="3 7" id="KW-0288">FMN</keyword>
<feature type="binding site" evidence="9">
    <location>
        <position position="64"/>
    </location>
    <ligand>
        <name>FMN</name>
        <dbReference type="ChEBI" id="CHEBI:58210"/>
    </ligand>
</feature>
<gene>
    <name evidence="11" type="ORF">FYJ58_14150</name>
</gene>
<dbReference type="CDD" id="cd02801">
    <property type="entry name" value="DUS_like_FMN"/>
    <property type="match status" value="1"/>
</dbReference>
<dbReference type="InterPro" id="IPR018517">
    <property type="entry name" value="tRNA_hU_synthase_CS"/>
</dbReference>
<keyword evidence="4 7" id="KW-0819">tRNA processing</keyword>
<sequence>MKFYLAPMEGITGYVYRNAYHTYFGDVDKYFTPFIAPNKNQCLTSREKNDILPQHNKGLYVVPQILTNQAEHFIATTKVLEELGYQEVNLNLGCPSGTVVSKYKGSGFLAKKDELNQFLEQIYNTCDAKISIKTRIGIDNPDEFYDLLEIYNQYPIEELIIHPRVRNDFYKNKPNWDMMREAVQKSKNPLCYNGDIFAPGMYKKFKEVFPTIDTVMLGRGIIVDPNLAGEIKTGHQLDKITLRKFHDTLLSGYQELLSGDKNVLFKMKELWFYMIHVFSNHEKYAKKIKKSQSLNEYKTVLSNLFEEQEIVKADKRI</sequence>
<evidence type="ECO:0000256" key="9">
    <source>
        <dbReference type="PIRSR" id="PIRSR006621-2"/>
    </source>
</evidence>
<evidence type="ECO:0000256" key="1">
    <source>
        <dbReference type="ARBA" id="ARBA00001917"/>
    </source>
</evidence>
<evidence type="ECO:0000259" key="10">
    <source>
        <dbReference type="Pfam" id="PF01207"/>
    </source>
</evidence>
<dbReference type="EC" id="1.3.1.-" evidence="7"/>
<evidence type="ECO:0000256" key="3">
    <source>
        <dbReference type="ARBA" id="ARBA00022643"/>
    </source>
</evidence>
<protein>
    <recommendedName>
        <fullName evidence="7">tRNA-dihydrouridine synthase</fullName>
        <ecNumber evidence="7">1.3.1.-</ecNumber>
    </recommendedName>
</protein>
<dbReference type="GO" id="GO:0003723">
    <property type="term" value="F:RNA binding"/>
    <property type="evidence" value="ECO:0007669"/>
    <property type="project" value="TreeGrafter"/>
</dbReference>
<evidence type="ECO:0000256" key="7">
    <source>
        <dbReference type="PIRNR" id="PIRNR006621"/>
    </source>
</evidence>
<dbReference type="GO" id="GO:0050660">
    <property type="term" value="F:flavin adenine dinucleotide binding"/>
    <property type="evidence" value="ECO:0007669"/>
    <property type="project" value="InterPro"/>
</dbReference>
<name>A0A6L5Y1F4_9FIRM</name>
<comment type="function">
    <text evidence="7">Catalyzes the synthesis of 5,6-dihydrouridine (D), a modified base found in the D-loop of most tRNAs, via the reduction of the C5-C6 double bond in target uridines.</text>
</comment>
<keyword evidence="6 7" id="KW-0560">Oxidoreductase</keyword>
<dbReference type="PANTHER" id="PTHR45846">
    <property type="entry name" value="TRNA-DIHYDROURIDINE(47) SYNTHASE [NAD(P)(+)]-LIKE"/>
    <property type="match status" value="1"/>
</dbReference>
<dbReference type="Proteomes" id="UP000482209">
    <property type="component" value="Unassembled WGS sequence"/>
</dbReference>
<evidence type="ECO:0000313" key="12">
    <source>
        <dbReference type="Proteomes" id="UP000482209"/>
    </source>
</evidence>
<keyword evidence="12" id="KW-1185">Reference proteome</keyword>
<evidence type="ECO:0000256" key="5">
    <source>
        <dbReference type="ARBA" id="ARBA00022857"/>
    </source>
</evidence>
<feature type="domain" description="DUS-like FMN-binding" evidence="10">
    <location>
        <begin position="5"/>
        <end position="304"/>
    </location>
</feature>
<accession>A0A6L5Y1F4</accession>
<evidence type="ECO:0000256" key="2">
    <source>
        <dbReference type="ARBA" id="ARBA00022630"/>
    </source>
</evidence>
<proteinExistence type="inferred from homology"/>
<dbReference type="SUPFAM" id="SSF51395">
    <property type="entry name" value="FMN-linked oxidoreductases"/>
    <property type="match status" value="1"/>
</dbReference>
<keyword evidence="2 7" id="KW-0285">Flavoprotein</keyword>
<evidence type="ECO:0000313" key="11">
    <source>
        <dbReference type="EMBL" id="MSS64996.1"/>
    </source>
</evidence>
<keyword evidence="5" id="KW-0521">NADP</keyword>
<feature type="binding site" evidence="9">
    <location>
        <position position="133"/>
    </location>
    <ligand>
        <name>FMN</name>
        <dbReference type="ChEBI" id="CHEBI:58210"/>
    </ligand>
</feature>
<dbReference type="InterPro" id="IPR001269">
    <property type="entry name" value="DUS_fam"/>
</dbReference>
<dbReference type="Gene3D" id="3.20.20.70">
    <property type="entry name" value="Aldolase class I"/>
    <property type="match status" value="1"/>
</dbReference>
<feature type="active site" description="Proton donor" evidence="8">
    <location>
        <position position="94"/>
    </location>
</feature>
<evidence type="ECO:0000256" key="8">
    <source>
        <dbReference type="PIRSR" id="PIRSR006621-1"/>
    </source>
</evidence>
<dbReference type="Pfam" id="PF01207">
    <property type="entry name" value="Dus"/>
    <property type="match status" value="1"/>
</dbReference>
<dbReference type="InterPro" id="IPR035587">
    <property type="entry name" value="DUS-like_FMN-bd"/>
</dbReference>
<evidence type="ECO:0000256" key="4">
    <source>
        <dbReference type="ARBA" id="ARBA00022694"/>
    </source>
</evidence>
<dbReference type="RefSeq" id="WP_154520352.1">
    <property type="nucleotide sequence ID" value="NZ_VUMT01000044.1"/>
</dbReference>
<dbReference type="PROSITE" id="PS01136">
    <property type="entry name" value="UPF0034"/>
    <property type="match status" value="1"/>
</dbReference>
<dbReference type="AlphaFoldDB" id="A0A6L5Y1F4"/>
<keyword evidence="9" id="KW-0547">Nucleotide-binding</keyword>
<dbReference type="EMBL" id="VUMT01000044">
    <property type="protein sequence ID" value="MSS64996.1"/>
    <property type="molecule type" value="Genomic_DNA"/>
</dbReference>
<comment type="cofactor">
    <cofactor evidence="1 7 9">
        <name>FMN</name>
        <dbReference type="ChEBI" id="CHEBI:58210"/>
    </cofactor>
</comment>
<feature type="binding site" evidence="9">
    <location>
        <position position="162"/>
    </location>
    <ligand>
        <name>FMN</name>
        <dbReference type="ChEBI" id="CHEBI:58210"/>
    </ligand>
</feature>
<dbReference type="PIRSF" id="PIRSF006621">
    <property type="entry name" value="Dus"/>
    <property type="match status" value="1"/>
</dbReference>
<comment type="caution">
    <text evidence="11">The sequence shown here is derived from an EMBL/GenBank/DDBJ whole genome shotgun (WGS) entry which is preliminary data.</text>
</comment>
<reference evidence="11 12" key="1">
    <citation type="submission" date="2019-08" db="EMBL/GenBank/DDBJ databases">
        <title>In-depth cultivation of the pig gut microbiome towards novel bacterial diversity and tailored functional studies.</title>
        <authorList>
            <person name="Wylensek D."/>
            <person name="Hitch T.C.A."/>
            <person name="Clavel T."/>
        </authorList>
    </citation>
    <scope>NUCLEOTIDE SEQUENCE [LARGE SCALE GENOMIC DNA]</scope>
    <source>
        <strain evidence="11 12">WCA-693-APC-MOT-I</strain>
    </source>
</reference>
<dbReference type="PANTHER" id="PTHR45846:SF1">
    <property type="entry name" value="TRNA-DIHYDROURIDINE(47) SYNTHASE [NAD(P)(+)]-LIKE"/>
    <property type="match status" value="1"/>
</dbReference>